<protein>
    <submittedName>
        <fullName evidence="2">DUF2911 domain-containing protein</fullName>
    </submittedName>
</protein>
<keyword evidence="3" id="KW-1185">Reference proteome</keyword>
<name>A0A6C0GCX0_9BACT</name>
<dbReference type="Proteomes" id="UP000480178">
    <property type="component" value="Chromosome"/>
</dbReference>
<gene>
    <name evidence="2" type="ORF">GXP67_03120</name>
</gene>
<feature type="chain" id="PRO_5025461718" evidence="1">
    <location>
        <begin position="22"/>
        <end position="204"/>
    </location>
</feature>
<proteinExistence type="predicted"/>
<evidence type="ECO:0000313" key="3">
    <source>
        <dbReference type="Proteomes" id="UP000480178"/>
    </source>
</evidence>
<dbReference type="AlphaFoldDB" id="A0A6C0GCX0"/>
<organism evidence="2 3">
    <name type="scientific">Rhodocytophaga rosea</name>
    <dbReference type="NCBI Taxonomy" id="2704465"/>
    <lineage>
        <taxon>Bacteria</taxon>
        <taxon>Pseudomonadati</taxon>
        <taxon>Bacteroidota</taxon>
        <taxon>Cytophagia</taxon>
        <taxon>Cytophagales</taxon>
        <taxon>Rhodocytophagaceae</taxon>
        <taxon>Rhodocytophaga</taxon>
    </lineage>
</organism>
<dbReference type="InterPro" id="IPR021314">
    <property type="entry name" value="DUF2911"/>
</dbReference>
<keyword evidence="1" id="KW-0732">Signal</keyword>
<accession>A0A6C0GCX0</accession>
<dbReference type="KEGG" id="rhoz:GXP67_03120"/>
<feature type="signal peptide" evidence="1">
    <location>
        <begin position="1"/>
        <end position="21"/>
    </location>
</feature>
<evidence type="ECO:0000256" key="1">
    <source>
        <dbReference type="SAM" id="SignalP"/>
    </source>
</evidence>
<dbReference type="EMBL" id="CP048222">
    <property type="protein sequence ID" value="QHT65728.1"/>
    <property type="molecule type" value="Genomic_DNA"/>
</dbReference>
<evidence type="ECO:0000313" key="2">
    <source>
        <dbReference type="EMBL" id="QHT65728.1"/>
    </source>
</evidence>
<reference evidence="2 3" key="1">
    <citation type="submission" date="2020-01" db="EMBL/GenBank/DDBJ databases">
        <authorList>
            <person name="Kim M.K."/>
        </authorList>
    </citation>
    <scope>NUCLEOTIDE SEQUENCE [LARGE SCALE GENOMIC DNA]</scope>
    <source>
        <strain evidence="2 3">172606-1</strain>
    </source>
</reference>
<dbReference type="Pfam" id="PF11138">
    <property type="entry name" value="DUF2911"/>
    <property type="match status" value="1"/>
</dbReference>
<sequence>MKKIALLVTFVSCVLCQSAFAQQSTKDSTTINKINKESSAVAAVTQDSVIVPQLRKSPMAIAKYQSNAMYIKAVYGQPSKRGRVIFGELEPYGKVWRTGANEATEITFTKDVKIAGKSLKAGTYTLFTIPNRDKWTVIINSDLGQWGAYKYEKEKDLFSLDVPVTKPEYQYEAFTIEFEETRTGVDMELLWDTTRIAVPLTFAK</sequence>
<dbReference type="RefSeq" id="WP_162441808.1">
    <property type="nucleotide sequence ID" value="NZ_CP048222.1"/>
</dbReference>